<dbReference type="InterPro" id="IPR017871">
    <property type="entry name" value="ABC_transporter-like_CS"/>
</dbReference>
<feature type="compositionally biased region" description="Basic and acidic residues" evidence="4">
    <location>
        <begin position="550"/>
        <end position="566"/>
    </location>
</feature>
<sequence length="637" mass="72374">MLFRLSDIYKSYGGAEILRGVSFQINREEKVGLVGRNGAGKTTVFRIITGEESADSGEVHKLNNLKIGLLQQHIDFTENETVHTAALSAFQRLHDIEAEMRRLEIEMAENFSEEILEKYAELQTEFEQSDGFTYTARAEAILLGLGFTKETWNTPTNNLSGGQKNRLGMARLLLSNPDILLLDEPTNHLDVGAVEWLENFLQNYETAFVIISHDRYFLDRTCRRIIEIEKGRAVTYKGNYSQFLVEREERREQQQREFENQQSFIAKNEEFIRKNLAGQKTKMAKSRRNMLERLERVEAVSVDRASGNFNLRRVERAGLNVLTAEDLAIGYGEKALAKNINFTLNRGECLGIIGGNGTGKTTFLKTILGRQRELAGALRWGTKTNIGYYAQNLEDLDARNEIIQEIRRVAPTADNGELRGFLARFLFVGEDIFKRVEDLSGGEKGRLALAKLIYSGVNVLVLDEPTNHLDIPSREALESALESYPGTILAVSHDRYFLDQIATQILSFEADGATEIFDGNYSEFHDWREAQSPKAADLGFGTTADFGFQDEDRRPKTEDRLSKNQRQNIEKRIKEIEKEIPQLEEKLGKFAARMTAPDAAANHEALQRVSAEYEETQKQIHTLYAEWENLESMLDGE</sequence>
<dbReference type="InterPro" id="IPR032781">
    <property type="entry name" value="ABC_tran_Xtn"/>
</dbReference>
<keyword evidence="1" id="KW-0547">Nucleotide-binding</keyword>
<dbReference type="InterPro" id="IPR051309">
    <property type="entry name" value="ABCF_ATPase"/>
</dbReference>
<dbReference type="InterPro" id="IPR037118">
    <property type="entry name" value="Val-tRNA_synth_C_sf"/>
</dbReference>
<dbReference type="Pfam" id="PF00005">
    <property type="entry name" value="ABC_tran"/>
    <property type="match status" value="2"/>
</dbReference>
<accession>A0A6J4P1F8</accession>
<dbReference type="PROSITE" id="PS50893">
    <property type="entry name" value="ABC_TRANSPORTER_2"/>
    <property type="match status" value="2"/>
</dbReference>
<organism evidence="6">
    <name type="scientific">uncultured Pyrinomonadaceae bacterium</name>
    <dbReference type="NCBI Taxonomy" id="2283094"/>
    <lineage>
        <taxon>Bacteria</taxon>
        <taxon>Pseudomonadati</taxon>
        <taxon>Acidobacteriota</taxon>
        <taxon>Blastocatellia</taxon>
        <taxon>Blastocatellales</taxon>
        <taxon>Pyrinomonadaceae</taxon>
        <taxon>environmental samples</taxon>
    </lineage>
</organism>
<reference evidence="6" key="1">
    <citation type="submission" date="2020-02" db="EMBL/GenBank/DDBJ databases">
        <authorList>
            <person name="Meier V. D."/>
        </authorList>
    </citation>
    <scope>NUCLEOTIDE SEQUENCE</scope>
    <source>
        <strain evidence="6">AVDCRST_MAG74</strain>
    </source>
</reference>
<feature type="domain" description="ABC transporter" evidence="5">
    <location>
        <begin position="322"/>
        <end position="543"/>
    </location>
</feature>
<name>A0A6J4P1F8_9BACT</name>
<dbReference type="PANTHER" id="PTHR42855">
    <property type="entry name" value="ABC TRANSPORTER ATP-BINDING SUBUNIT"/>
    <property type="match status" value="1"/>
</dbReference>
<dbReference type="Gene3D" id="3.40.50.300">
    <property type="entry name" value="P-loop containing nucleotide triphosphate hydrolases"/>
    <property type="match status" value="2"/>
</dbReference>
<dbReference type="SMART" id="SM00382">
    <property type="entry name" value="AAA"/>
    <property type="match status" value="2"/>
</dbReference>
<dbReference type="EMBL" id="CADCUR010000154">
    <property type="protein sequence ID" value="CAA9403704.1"/>
    <property type="molecule type" value="Genomic_DNA"/>
</dbReference>
<dbReference type="GO" id="GO:0005524">
    <property type="term" value="F:ATP binding"/>
    <property type="evidence" value="ECO:0007669"/>
    <property type="project" value="UniProtKB-KW"/>
</dbReference>
<dbReference type="FunFam" id="3.40.50.300:FF:000011">
    <property type="entry name" value="Putative ABC transporter ATP-binding component"/>
    <property type="match status" value="1"/>
</dbReference>
<gene>
    <name evidence="6" type="ORF">AVDCRST_MAG74-1803</name>
</gene>
<keyword evidence="2" id="KW-0067">ATP-binding</keyword>
<evidence type="ECO:0000256" key="4">
    <source>
        <dbReference type="SAM" id="MobiDB-lite"/>
    </source>
</evidence>
<dbReference type="PANTHER" id="PTHR42855:SF2">
    <property type="entry name" value="DRUG RESISTANCE ABC TRANSPORTER,ATP-BINDING PROTEIN"/>
    <property type="match status" value="1"/>
</dbReference>
<dbReference type="InterPro" id="IPR027417">
    <property type="entry name" value="P-loop_NTPase"/>
</dbReference>
<feature type="coiled-coil region" evidence="3">
    <location>
        <begin position="86"/>
        <end position="125"/>
    </location>
</feature>
<dbReference type="InterPro" id="IPR003439">
    <property type="entry name" value="ABC_transporter-like_ATP-bd"/>
</dbReference>
<dbReference type="Pfam" id="PF16326">
    <property type="entry name" value="ABC_tran_CTD"/>
    <property type="match status" value="1"/>
</dbReference>
<proteinExistence type="predicted"/>
<feature type="region of interest" description="Disordered" evidence="4">
    <location>
        <begin position="546"/>
        <end position="566"/>
    </location>
</feature>
<dbReference type="AlphaFoldDB" id="A0A6J4P1F8"/>
<dbReference type="PROSITE" id="PS00211">
    <property type="entry name" value="ABC_TRANSPORTER_1"/>
    <property type="match status" value="1"/>
</dbReference>
<dbReference type="Gene3D" id="1.10.287.380">
    <property type="entry name" value="Valyl-tRNA synthetase, C-terminal domain"/>
    <property type="match status" value="1"/>
</dbReference>
<protein>
    <submittedName>
        <fullName evidence="6">Bis-ABC ATPase YheS</fullName>
    </submittedName>
</protein>
<dbReference type="GO" id="GO:0016887">
    <property type="term" value="F:ATP hydrolysis activity"/>
    <property type="evidence" value="ECO:0007669"/>
    <property type="project" value="InterPro"/>
</dbReference>
<dbReference type="SUPFAM" id="SSF52540">
    <property type="entry name" value="P-loop containing nucleoside triphosphate hydrolases"/>
    <property type="match status" value="2"/>
</dbReference>
<evidence type="ECO:0000256" key="1">
    <source>
        <dbReference type="ARBA" id="ARBA00022741"/>
    </source>
</evidence>
<evidence type="ECO:0000259" key="5">
    <source>
        <dbReference type="PROSITE" id="PS50893"/>
    </source>
</evidence>
<evidence type="ECO:0000256" key="2">
    <source>
        <dbReference type="ARBA" id="ARBA00022840"/>
    </source>
</evidence>
<dbReference type="InterPro" id="IPR032524">
    <property type="entry name" value="ABC_tran_C"/>
</dbReference>
<dbReference type="InterPro" id="IPR003593">
    <property type="entry name" value="AAA+_ATPase"/>
</dbReference>
<keyword evidence="3" id="KW-0175">Coiled coil</keyword>
<dbReference type="GO" id="GO:0003677">
    <property type="term" value="F:DNA binding"/>
    <property type="evidence" value="ECO:0007669"/>
    <property type="project" value="InterPro"/>
</dbReference>
<feature type="domain" description="ABC transporter" evidence="5">
    <location>
        <begin position="3"/>
        <end position="255"/>
    </location>
</feature>
<evidence type="ECO:0000256" key="3">
    <source>
        <dbReference type="SAM" id="Coils"/>
    </source>
</evidence>
<evidence type="ECO:0000313" key="6">
    <source>
        <dbReference type="EMBL" id="CAA9403704.1"/>
    </source>
</evidence>
<dbReference type="CDD" id="cd03221">
    <property type="entry name" value="ABCF_EF-3"/>
    <property type="match status" value="2"/>
</dbReference>
<dbReference type="Pfam" id="PF12848">
    <property type="entry name" value="ABC_tran_Xtn"/>
    <property type="match status" value="1"/>
</dbReference>